<organism evidence="2 3">
    <name type="scientific">Strigomonas culicis</name>
    <dbReference type="NCBI Taxonomy" id="28005"/>
    <lineage>
        <taxon>Eukaryota</taxon>
        <taxon>Discoba</taxon>
        <taxon>Euglenozoa</taxon>
        <taxon>Kinetoplastea</taxon>
        <taxon>Metakinetoplastina</taxon>
        <taxon>Trypanosomatida</taxon>
        <taxon>Trypanosomatidae</taxon>
        <taxon>Strigomonadinae</taxon>
        <taxon>Strigomonas</taxon>
    </lineage>
</organism>
<dbReference type="PANTHER" id="PTHR13318:SF95">
    <property type="entry name" value="F-BOX PROTEIN YLR352W"/>
    <property type="match status" value="1"/>
</dbReference>
<dbReference type="GO" id="GO:0019005">
    <property type="term" value="C:SCF ubiquitin ligase complex"/>
    <property type="evidence" value="ECO:0007669"/>
    <property type="project" value="TreeGrafter"/>
</dbReference>
<dbReference type="InterPro" id="IPR032675">
    <property type="entry name" value="LRR_dom_sf"/>
</dbReference>
<protein>
    <submittedName>
        <fullName evidence="2">Leucine-rich repeat, ribonuclease inhibitor subtype</fullName>
    </submittedName>
</protein>
<dbReference type="EMBL" id="ATMH01008876">
    <property type="protein sequence ID" value="EPY20698.1"/>
    <property type="molecule type" value="Genomic_DNA"/>
</dbReference>
<sequence>MVECCNVYDDTANQFFALFSTNLRELHLCNTNIDAILTDIPLAVLEGSLTTLQLAGTPLRQETLQSIAPALKRIEYLSLENCSDVISFEPIGAMRTLRFLDISGAYSGDGIDSLRTCAQLELFRMADAQIDNLLFLNGSKHLRVLDAPASALTDYSIMFLAACPTLDTVVLSGSLCISDINVLHTCPNIRRIFCPKTGVTNEGVAQLVACEHLEELDLKLTSITDANLFALCKNLKTINVCGTVSTQDGVQALLDREDLDVICDSFDGDDYMDG</sequence>
<dbReference type="OrthoDB" id="120976at2759"/>
<gene>
    <name evidence="2" type="ORF">STCU_06732</name>
    <name evidence="1" type="ORF">STCU_08876</name>
</gene>
<dbReference type="SUPFAM" id="SSF52047">
    <property type="entry name" value="RNI-like"/>
    <property type="match status" value="1"/>
</dbReference>
<evidence type="ECO:0000313" key="2">
    <source>
        <dbReference type="EMBL" id="EPY25511.1"/>
    </source>
</evidence>
<evidence type="ECO:0000313" key="1">
    <source>
        <dbReference type="EMBL" id="EPY20698.1"/>
    </source>
</evidence>
<evidence type="ECO:0000313" key="3">
    <source>
        <dbReference type="Proteomes" id="UP000015354"/>
    </source>
</evidence>
<accession>S9VEI6</accession>
<dbReference type="PANTHER" id="PTHR13318">
    <property type="entry name" value="PARTNER OF PAIRED, ISOFORM B-RELATED"/>
    <property type="match status" value="1"/>
</dbReference>
<dbReference type="AlphaFoldDB" id="S9VEI6"/>
<comment type="caution">
    <text evidence="2">The sequence shown here is derived from an EMBL/GenBank/DDBJ whole genome shotgun (WGS) entry which is preliminary data.</text>
</comment>
<dbReference type="GO" id="GO:0031146">
    <property type="term" value="P:SCF-dependent proteasomal ubiquitin-dependent protein catabolic process"/>
    <property type="evidence" value="ECO:0007669"/>
    <property type="project" value="TreeGrafter"/>
</dbReference>
<reference evidence="2" key="2">
    <citation type="submission" date="2013-03" db="EMBL/GenBank/DDBJ databases">
        <authorList>
            <person name="Motta M.C.M."/>
            <person name="Martins A.C.A."/>
            <person name="Preta C.M.C.C."/>
            <person name="Silva R."/>
            <person name="de Souza S.S."/>
            <person name="Klein C.C."/>
            <person name="de Almeida L.G.P."/>
            <person name="Cunha O.L."/>
            <person name="Colabardini A.C."/>
            <person name="Lima B.A."/>
            <person name="Machado C.R."/>
            <person name="Soares C.M.A."/>
            <person name="de Menezes C.B.A."/>
            <person name="Bartolomeu D.C."/>
            <person name="Grisard E.C."/>
            <person name="Fantinatti-Garboggini F."/>
            <person name="Rodrigues-Luiz G.F."/>
            <person name="Wagner G."/>
            <person name="Goldman G.H."/>
            <person name="Fietto J.L.R."/>
            <person name="Ciapina L.P."/>
            <person name="Brocchi M."/>
            <person name="Elias M.C."/>
            <person name="Goldman M.H.S."/>
            <person name="Sagot M.-F."/>
            <person name="Pereira M."/>
            <person name="Stoco P.H."/>
            <person name="Teixeira S.M.R."/>
            <person name="de Mendonca-Neto R.P."/>
            <person name="Maciel T.E.F."/>
            <person name="Mendes T.A.O."/>
            <person name="Urmenyi T.P."/>
            <person name="Teixeira M.M.G."/>
            <person name="de Camargo E.F.P."/>
            <person name="de Sousa W."/>
            <person name="Schenkman S."/>
            <person name="de Vasconcelos A.T.R."/>
        </authorList>
    </citation>
    <scope>NUCLEOTIDE SEQUENCE</scope>
</reference>
<keyword evidence="3" id="KW-1185">Reference proteome</keyword>
<dbReference type="Gene3D" id="3.80.10.10">
    <property type="entry name" value="Ribonuclease Inhibitor"/>
    <property type="match status" value="2"/>
</dbReference>
<proteinExistence type="predicted"/>
<dbReference type="EMBL" id="ATMH01006732">
    <property type="protein sequence ID" value="EPY25511.1"/>
    <property type="molecule type" value="Genomic_DNA"/>
</dbReference>
<dbReference type="Proteomes" id="UP000015354">
    <property type="component" value="Unassembled WGS sequence"/>
</dbReference>
<name>S9VEI6_9TRYP</name>
<reference evidence="2 3" key="1">
    <citation type="journal article" date="2013" name="PLoS ONE">
        <title>Predicting the Proteins of Angomonas deanei, Strigomonas culicis and Their Respective Endosymbionts Reveals New Aspects of the Trypanosomatidae Family.</title>
        <authorList>
            <person name="Motta M.C."/>
            <person name="Martins A.C."/>
            <person name="de Souza S.S."/>
            <person name="Catta-Preta C.M."/>
            <person name="Silva R."/>
            <person name="Klein C.C."/>
            <person name="de Almeida L.G."/>
            <person name="de Lima Cunha O."/>
            <person name="Ciapina L.P."/>
            <person name="Brocchi M."/>
            <person name="Colabardini A.C."/>
            <person name="de Araujo Lima B."/>
            <person name="Machado C.R."/>
            <person name="de Almeida Soares C.M."/>
            <person name="Probst C.M."/>
            <person name="de Menezes C.B."/>
            <person name="Thompson C.E."/>
            <person name="Bartholomeu D.C."/>
            <person name="Gradia D.F."/>
            <person name="Pavoni D.P."/>
            <person name="Grisard E.C."/>
            <person name="Fantinatti-Garboggini F."/>
            <person name="Marchini F.K."/>
            <person name="Rodrigues-Luiz G.F."/>
            <person name="Wagner G."/>
            <person name="Goldman G.H."/>
            <person name="Fietto J.L."/>
            <person name="Elias M.C."/>
            <person name="Goldman M.H."/>
            <person name="Sagot M.F."/>
            <person name="Pereira M."/>
            <person name="Stoco P.H."/>
            <person name="de Mendonca-Neto R.P."/>
            <person name="Teixeira S.M."/>
            <person name="Maciel T.E."/>
            <person name="de Oliveira Mendes T.A."/>
            <person name="Urmenyi T.P."/>
            <person name="de Souza W."/>
            <person name="Schenkman S."/>
            <person name="de Vasconcelos A.T."/>
        </authorList>
    </citation>
    <scope>NUCLEOTIDE SEQUENCE [LARGE SCALE GENOMIC DNA]</scope>
</reference>